<keyword evidence="4 7" id="KW-0560">Oxidoreductase</keyword>
<sequence length="448" mass="49019">MKLTIVGTGYVGLVTGVCLASIGHSVMCVDVDQEKISQLQAGRVPFFEPGLEELLAQQIREDRLAFTVDHEVAFAQAEVIFIAVGTPQGIDGLPDLRALIEVARSIGRTVDHDVIVVIKSTVPVGTNHFLSQIIAEQLLHPVSIQLASNPEFLREGSAVYDTFHGDRIVIGAEDEAVAHTLATIYQSMHIPILHTDIRSAEMIKYSSNAFLATKISFINEIANLCERLGATIEDVARGMGMDQRIGEKFLRAGIGYGGSCFPKDVKALLGMADLSGYPFQILQAVERVNRKQQMLLIEKATKRLGKLRGKRVALLGLAFKPDTDDMREAPSLAIAGALLELGAQVVGYDPVSMGNARYFLPSQVELLTRPEQALEGADAAFILTEWEEFTLPTFAPLLLQMKIPVVFDGRNCLDASALSELGIEYHPIGRGMDREMVTTSFQEKGRER</sequence>
<protein>
    <recommendedName>
        <fullName evidence="3 7">UDP-glucose 6-dehydrogenase</fullName>
        <ecNumber evidence="3 7">1.1.1.22</ecNumber>
    </recommendedName>
</protein>
<dbReference type="InterPro" id="IPR008927">
    <property type="entry name" value="6-PGluconate_DH-like_C_sf"/>
</dbReference>
<comment type="catalytic activity">
    <reaction evidence="6 7">
        <text>UDP-alpha-D-glucose + 2 NAD(+) + H2O = UDP-alpha-D-glucuronate + 2 NADH + 3 H(+)</text>
        <dbReference type="Rhea" id="RHEA:23596"/>
        <dbReference type="ChEBI" id="CHEBI:15377"/>
        <dbReference type="ChEBI" id="CHEBI:15378"/>
        <dbReference type="ChEBI" id="CHEBI:57540"/>
        <dbReference type="ChEBI" id="CHEBI:57945"/>
        <dbReference type="ChEBI" id="CHEBI:58052"/>
        <dbReference type="ChEBI" id="CHEBI:58885"/>
        <dbReference type="EC" id="1.1.1.22"/>
    </reaction>
</comment>
<evidence type="ECO:0000256" key="5">
    <source>
        <dbReference type="ARBA" id="ARBA00023027"/>
    </source>
</evidence>
<keyword evidence="5 7" id="KW-0520">NAD</keyword>
<dbReference type="SUPFAM" id="SSF51735">
    <property type="entry name" value="NAD(P)-binding Rossmann-fold domains"/>
    <property type="match status" value="1"/>
</dbReference>
<evidence type="ECO:0000256" key="6">
    <source>
        <dbReference type="ARBA" id="ARBA00047473"/>
    </source>
</evidence>
<dbReference type="EMBL" id="LJJB01000010">
    <property type="protein sequence ID" value="KQL45584.1"/>
    <property type="molecule type" value="Genomic_DNA"/>
</dbReference>
<dbReference type="SUPFAM" id="SSF48179">
    <property type="entry name" value="6-phosphogluconate dehydrogenase C-terminal domain-like"/>
    <property type="match status" value="1"/>
</dbReference>
<keyword evidence="10" id="KW-1185">Reference proteome</keyword>
<dbReference type="Pfam" id="PF03721">
    <property type="entry name" value="UDPG_MGDP_dh_N"/>
    <property type="match status" value="1"/>
</dbReference>
<comment type="caution">
    <text evidence="9">The sequence shown here is derived from an EMBL/GenBank/DDBJ whole genome shotgun (WGS) entry which is preliminary data.</text>
</comment>
<gene>
    <name evidence="9" type="ORF">AN963_10995</name>
</gene>
<dbReference type="SMART" id="SM00984">
    <property type="entry name" value="UDPG_MGDP_dh_C"/>
    <property type="match status" value="1"/>
</dbReference>
<accession>A0ABR5N579</accession>
<comment type="similarity">
    <text evidence="2 7">Belongs to the UDP-glucose/GDP-mannose dehydrogenase family.</text>
</comment>
<dbReference type="InterPro" id="IPR014026">
    <property type="entry name" value="UDP-Glc/GDP-Man_DH_dimer"/>
</dbReference>
<dbReference type="InterPro" id="IPR014027">
    <property type="entry name" value="UDP-Glc/GDP-Man_DH_C"/>
</dbReference>
<dbReference type="RefSeq" id="WP_055744646.1">
    <property type="nucleotide sequence ID" value="NZ_LJJB01000010.1"/>
</dbReference>
<comment type="pathway">
    <text evidence="1">Nucleotide-sugar biosynthesis; UDP-alpha-D-glucuronate biosynthesis; UDP-alpha-D-glucuronate from UDP-alpha-D-glucose: step 1/1.</text>
</comment>
<dbReference type="InterPro" id="IPR017476">
    <property type="entry name" value="UDP-Glc/GDP-Man"/>
</dbReference>
<evidence type="ECO:0000313" key="10">
    <source>
        <dbReference type="Proteomes" id="UP000051063"/>
    </source>
</evidence>
<evidence type="ECO:0000259" key="8">
    <source>
        <dbReference type="SMART" id="SM00984"/>
    </source>
</evidence>
<dbReference type="InterPro" id="IPR028357">
    <property type="entry name" value="UDPglc_DH_bac"/>
</dbReference>
<dbReference type="Gene3D" id="3.40.50.720">
    <property type="entry name" value="NAD(P)-binding Rossmann-like Domain"/>
    <property type="match status" value="2"/>
</dbReference>
<dbReference type="Pfam" id="PF00984">
    <property type="entry name" value="UDPG_MGDP_dh"/>
    <property type="match status" value="1"/>
</dbReference>
<evidence type="ECO:0000256" key="2">
    <source>
        <dbReference type="ARBA" id="ARBA00006601"/>
    </source>
</evidence>
<evidence type="ECO:0000256" key="1">
    <source>
        <dbReference type="ARBA" id="ARBA00004701"/>
    </source>
</evidence>
<dbReference type="PIRSF" id="PIRSF500134">
    <property type="entry name" value="UDPglc_DH_bac"/>
    <property type="match status" value="1"/>
</dbReference>
<dbReference type="EC" id="1.1.1.22" evidence="3 7"/>
<dbReference type="Pfam" id="PF03720">
    <property type="entry name" value="UDPG_MGDP_dh_C"/>
    <property type="match status" value="1"/>
</dbReference>
<name>A0ABR5N579_BRECH</name>
<evidence type="ECO:0000256" key="4">
    <source>
        <dbReference type="ARBA" id="ARBA00023002"/>
    </source>
</evidence>
<evidence type="ECO:0000256" key="7">
    <source>
        <dbReference type="PIRNR" id="PIRNR000124"/>
    </source>
</evidence>
<dbReference type="Gene3D" id="1.20.5.100">
    <property type="entry name" value="Cytochrome c1, transmembrane anchor, C-terminal"/>
    <property type="match status" value="1"/>
</dbReference>
<dbReference type="PANTHER" id="PTHR43750">
    <property type="entry name" value="UDP-GLUCOSE 6-DEHYDROGENASE TUAD"/>
    <property type="match status" value="1"/>
</dbReference>
<dbReference type="PIRSF" id="PIRSF000124">
    <property type="entry name" value="UDPglc_GDPman_dh"/>
    <property type="match status" value="1"/>
</dbReference>
<dbReference type="PANTHER" id="PTHR43750:SF4">
    <property type="entry name" value="UDP-GLUCOSE 6-DEHYDROGENASE YWQF"/>
    <property type="match status" value="1"/>
</dbReference>
<evidence type="ECO:0000313" key="9">
    <source>
        <dbReference type="EMBL" id="KQL45584.1"/>
    </source>
</evidence>
<dbReference type="Proteomes" id="UP000051063">
    <property type="component" value="Unassembled WGS sequence"/>
</dbReference>
<evidence type="ECO:0000256" key="3">
    <source>
        <dbReference type="ARBA" id="ARBA00012954"/>
    </source>
</evidence>
<dbReference type="InterPro" id="IPR001732">
    <property type="entry name" value="UDP-Glc/GDP-Man_DH_N"/>
</dbReference>
<proteinExistence type="inferred from homology"/>
<organism evidence="9 10">
    <name type="scientific">Brevibacillus choshinensis</name>
    <dbReference type="NCBI Taxonomy" id="54911"/>
    <lineage>
        <taxon>Bacteria</taxon>
        <taxon>Bacillati</taxon>
        <taxon>Bacillota</taxon>
        <taxon>Bacilli</taxon>
        <taxon>Bacillales</taxon>
        <taxon>Paenibacillaceae</taxon>
        <taxon>Brevibacillus</taxon>
    </lineage>
</organism>
<reference evidence="9 10" key="1">
    <citation type="submission" date="2015-09" db="EMBL/GenBank/DDBJ databases">
        <title>Genome sequencing project for genomic taxonomy and phylogenomics of Bacillus-like bacteria.</title>
        <authorList>
            <person name="Liu B."/>
            <person name="Wang J."/>
            <person name="Zhu Y."/>
            <person name="Liu G."/>
            <person name="Chen Q."/>
            <person name="Chen Z."/>
            <person name="Lan J."/>
            <person name="Che J."/>
            <person name="Ge C."/>
            <person name="Shi H."/>
            <person name="Pan Z."/>
            <person name="Liu X."/>
        </authorList>
    </citation>
    <scope>NUCLEOTIDE SEQUENCE [LARGE SCALE GENOMIC DNA]</scope>
    <source>
        <strain evidence="9 10">DSM 8552</strain>
    </source>
</reference>
<dbReference type="InterPro" id="IPR036220">
    <property type="entry name" value="UDP-Glc/GDP-Man_DH_C_sf"/>
</dbReference>
<dbReference type="NCBIfam" id="TIGR03026">
    <property type="entry name" value="NDP-sugDHase"/>
    <property type="match status" value="1"/>
</dbReference>
<feature type="domain" description="UDP-glucose/GDP-mannose dehydrogenase C-terminal" evidence="8">
    <location>
        <begin position="313"/>
        <end position="415"/>
    </location>
</feature>
<dbReference type="SUPFAM" id="SSF52413">
    <property type="entry name" value="UDP-glucose/GDP-mannose dehydrogenase C-terminal domain"/>
    <property type="match status" value="1"/>
</dbReference>
<dbReference type="InterPro" id="IPR036291">
    <property type="entry name" value="NAD(P)-bd_dom_sf"/>
</dbReference>